<dbReference type="SUPFAM" id="SSF54523">
    <property type="entry name" value="Pili subunits"/>
    <property type="match status" value="1"/>
</dbReference>
<evidence type="ECO:0000256" key="6">
    <source>
        <dbReference type="SAM" id="Phobius"/>
    </source>
</evidence>
<keyword evidence="3 6" id="KW-0812">Transmembrane</keyword>
<dbReference type="Gene3D" id="3.30.700.10">
    <property type="entry name" value="Glycoprotein, Type 4 Pilin"/>
    <property type="match status" value="1"/>
</dbReference>
<evidence type="ECO:0000256" key="2">
    <source>
        <dbReference type="ARBA" id="ARBA00022481"/>
    </source>
</evidence>
<dbReference type="AlphaFoldDB" id="A0A0S7XQV4"/>
<dbReference type="NCBIfam" id="TIGR02532">
    <property type="entry name" value="IV_pilin_GFxxxE"/>
    <property type="match status" value="1"/>
</dbReference>
<dbReference type="Proteomes" id="UP000052020">
    <property type="component" value="Unassembled WGS sequence"/>
</dbReference>
<evidence type="ECO:0000256" key="1">
    <source>
        <dbReference type="ARBA" id="ARBA00004167"/>
    </source>
</evidence>
<dbReference type="PANTHER" id="PTHR30093:SF44">
    <property type="entry name" value="TYPE II SECRETION SYSTEM CORE PROTEIN G"/>
    <property type="match status" value="1"/>
</dbReference>
<dbReference type="GO" id="GO:0016020">
    <property type="term" value="C:membrane"/>
    <property type="evidence" value="ECO:0007669"/>
    <property type="project" value="UniProtKB-SubCell"/>
</dbReference>
<feature type="transmembrane region" description="Helical" evidence="6">
    <location>
        <begin position="12"/>
        <end position="35"/>
    </location>
</feature>
<comment type="subcellular location">
    <subcellularLocation>
        <location evidence="1">Membrane</location>
        <topology evidence="1">Single-pass membrane protein</topology>
    </subcellularLocation>
</comment>
<name>A0A0S7XQV4_9BACT</name>
<keyword evidence="2" id="KW-0488">Methylation</keyword>
<evidence type="ECO:0000256" key="3">
    <source>
        <dbReference type="ARBA" id="ARBA00022692"/>
    </source>
</evidence>
<protein>
    <recommendedName>
        <fullName evidence="9">Type II secretion system protein GspG C-terminal domain-containing protein</fullName>
    </recommendedName>
</protein>
<evidence type="ECO:0000313" key="8">
    <source>
        <dbReference type="Proteomes" id="UP000052020"/>
    </source>
</evidence>
<keyword evidence="4 6" id="KW-1133">Transmembrane helix</keyword>
<dbReference type="Pfam" id="PF07963">
    <property type="entry name" value="N_methyl"/>
    <property type="match status" value="1"/>
</dbReference>
<dbReference type="InterPro" id="IPR045584">
    <property type="entry name" value="Pilin-like"/>
</dbReference>
<evidence type="ECO:0000313" key="7">
    <source>
        <dbReference type="EMBL" id="KPJ64810.1"/>
    </source>
</evidence>
<sequence length="147" mass="15939">MMTRQRENRGFTLLEVMITIVVIAIIAVIVIPRLLNVSRRARESALREQLQGVRKAILHFEADCGAWPPVLADIMAANGAAISADQDGNGISVDRDGYQGPYLRTAGGGLPADPIARVTNWDYSNRTGDVHSTSGLTALDGTVYSMW</sequence>
<proteinExistence type="predicted"/>
<reference evidence="7 8" key="1">
    <citation type="journal article" date="2015" name="Microbiome">
        <title>Genomic resolution of linkages in carbon, nitrogen, and sulfur cycling among widespread estuary sediment bacteria.</title>
        <authorList>
            <person name="Baker B.J."/>
            <person name="Lazar C.S."/>
            <person name="Teske A.P."/>
            <person name="Dick G.J."/>
        </authorList>
    </citation>
    <scope>NUCLEOTIDE SEQUENCE [LARGE SCALE GENOMIC DNA]</scope>
    <source>
        <strain evidence="7">DG_56</strain>
    </source>
</reference>
<dbReference type="PANTHER" id="PTHR30093">
    <property type="entry name" value="GENERAL SECRETION PATHWAY PROTEIN G"/>
    <property type="match status" value="1"/>
</dbReference>
<dbReference type="EMBL" id="LIZY01000006">
    <property type="protein sequence ID" value="KPJ64810.1"/>
    <property type="molecule type" value="Genomic_DNA"/>
</dbReference>
<evidence type="ECO:0008006" key="9">
    <source>
        <dbReference type="Google" id="ProtNLM"/>
    </source>
</evidence>
<keyword evidence="5 6" id="KW-0472">Membrane</keyword>
<gene>
    <name evidence="7" type="ORF">AMK68_00550</name>
</gene>
<dbReference type="InterPro" id="IPR012902">
    <property type="entry name" value="N_methyl_site"/>
</dbReference>
<evidence type="ECO:0000256" key="5">
    <source>
        <dbReference type="ARBA" id="ARBA00023136"/>
    </source>
</evidence>
<comment type="caution">
    <text evidence="7">The sequence shown here is derived from an EMBL/GenBank/DDBJ whole genome shotgun (WGS) entry which is preliminary data.</text>
</comment>
<evidence type="ECO:0000256" key="4">
    <source>
        <dbReference type="ARBA" id="ARBA00022989"/>
    </source>
</evidence>
<accession>A0A0S7XQV4</accession>
<dbReference type="PROSITE" id="PS00409">
    <property type="entry name" value="PROKAR_NTER_METHYL"/>
    <property type="match status" value="1"/>
</dbReference>
<organism evidence="7 8">
    <name type="scientific">candidate division KD3-62 bacterium DG_56</name>
    <dbReference type="NCBI Taxonomy" id="1704032"/>
    <lineage>
        <taxon>Bacteria</taxon>
        <taxon>candidate division KD3-62</taxon>
    </lineage>
</organism>